<feature type="compositionally biased region" description="Gly residues" evidence="1">
    <location>
        <begin position="73"/>
        <end position="86"/>
    </location>
</feature>
<organism evidence="2 3">
    <name type="scientific">Planobispora longispora</name>
    <dbReference type="NCBI Taxonomy" id="28887"/>
    <lineage>
        <taxon>Bacteria</taxon>
        <taxon>Bacillati</taxon>
        <taxon>Actinomycetota</taxon>
        <taxon>Actinomycetes</taxon>
        <taxon>Streptosporangiales</taxon>
        <taxon>Streptosporangiaceae</taxon>
        <taxon>Planobispora</taxon>
    </lineage>
</organism>
<sequence>MRLLAQAFGDQRAEPPVEVAQLRRGGEDAVQHGRDRVLPERRLGVGREAHGGAPGEDVGCRADLAPLDLLGRHVGGGPRTPSGLGGRRVQRPGQPEVDHSGAVGAEQDVLRFEVAVDDPGPVDRRERGGRADGQPFQRPARPGAADGHLPVEGGSVDVLADDVGAVALQPRADHLRGAEPRHLLGQLHLAQERGPFLPDGAVEQLDRVRIGAGGGMHAEIDRPLASLSQAADDLVLSQPFGIPRLERLRIRHVGLPSPHHSTQEEAPRPVNGNAVVLSRTVIFV</sequence>
<evidence type="ECO:0000313" key="2">
    <source>
        <dbReference type="EMBL" id="GIH80711.1"/>
    </source>
</evidence>
<dbReference type="AntiFam" id="ANF00226">
    <property type="entry name" value="Shadow ORF (opposite pknB)"/>
</dbReference>
<reference evidence="2 3" key="1">
    <citation type="submission" date="2021-01" db="EMBL/GenBank/DDBJ databases">
        <title>Whole genome shotgun sequence of Planobispora longispora NBRC 13918.</title>
        <authorList>
            <person name="Komaki H."/>
            <person name="Tamura T."/>
        </authorList>
    </citation>
    <scope>NUCLEOTIDE SEQUENCE [LARGE SCALE GENOMIC DNA]</scope>
    <source>
        <strain evidence="2 3">NBRC 13918</strain>
    </source>
</reference>
<keyword evidence="3" id="KW-1185">Reference proteome</keyword>
<protein>
    <submittedName>
        <fullName evidence="2">Uncharacterized protein</fullName>
    </submittedName>
</protein>
<evidence type="ECO:0000313" key="3">
    <source>
        <dbReference type="Proteomes" id="UP000616724"/>
    </source>
</evidence>
<accession>A0A8J3RPX9</accession>
<comment type="caution">
    <text evidence="2">The sequence shown here is derived from an EMBL/GenBank/DDBJ whole genome shotgun (WGS) entry which is preliminary data.</text>
</comment>
<feature type="compositionally biased region" description="Basic and acidic residues" evidence="1">
    <location>
        <begin position="24"/>
        <end position="33"/>
    </location>
</feature>
<name>A0A8J3RPX9_9ACTN</name>
<proteinExistence type="predicted"/>
<dbReference type="AlphaFoldDB" id="A0A8J3RPX9"/>
<feature type="region of interest" description="Disordered" evidence="1">
    <location>
        <begin position="1"/>
        <end position="33"/>
    </location>
</feature>
<evidence type="ECO:0000256" key="1">
    <source>
        <dbReference type="SAM" id="MobiDB-lite"/>
    </source>
</evidence>
<feature type="region of interest" description="Disordered" evidence="1">
    <location>
        <begin position="71"/>
        <end position="150"/>
    </location>
</feature>
<dbReference type="Proteomes" id="UP000616724">
    <property type="component" value="Unassembled WGS sequence"/>
</dbReference>
<dbReference type="EMBL" id="BOOH01000063">
    <property type="protein sequence ID" value="GIH80711.1"/>
    <property type="molecule type" value="Genomic_DNA"/>
</dbReference>
<feature type="compositionally biased region" description="Basic and acidic residues" evidence="1">
    <location>
        <begin position="121"/>
        <end position="130"/>
    </location>
</feature>
<gene>
    <name evidence="2" type="ORF">Plo01_71400</name>
</gene>